<evidence type="ECO:0000313" key="6">
    <source>
        <dbReference type="EMBL" id="GET02133.1"/>
    </source>
</evidence>
<reference evidence="4" key="2">
    <citation type="submission" date="2019-10" db="EMBL/GenBank/DDBJ databases">
        <title>Conservation and host-specific expression of non-tandemly repeated heterogenous ribosome RNA gene in arbuscular mycorrhizal fungi.</title>
        <authorList>
            <person name="Maeda T."/>
            <person name="Kobayashi Y."/>
            <person name="Nakagawa T."/>
            <person name="Ezawa T."/>
            <person name="Yamaguchi K."/>
            <person name="Bino T."/>
            <person name="Nishimoto Y."/>
            <person name="Shigenobu S."/>
            <person name="Kawaguchi M."/>
        </authorList>
    </citation>
    <scope>NUCLEOTIDE SEQUENCE</scope>
    <source>
        <strain evidence="4">HR1</strain>
    </source>
</reference>
<evidence type="ECO:0000313" key="4">
    <source>
        <dbReference type="EMBL" id="GES88131.1"/>
    </source>
</evidence>
<name>A0A2Z6RH25_9GLOM</name>
<dbReference type="EMBL" id="BLAL01000218">
    <property type="protein sequence ID" value="GES92810.1"/>
    <property type="molecule type" value="Genomic_DNA"/>
</dbReference>
<sequence>MVRKIRSDKKITICNSCGQKCATPQKLREHLRRKNPCKPKTDTPIQSPVQEDNQEVNKQPVQEAIQEPLQILTQEINQNPVQEAIQDSSKDIPFKNPNIEWNYQDIKRKLGTYKNLQQETCCRPEEFDRKRFYLEMKKECDRPYTGITTSKWSSFLYSAIQYLQRRFDRERGGHIDVKGVVAEIRKEIFPERLTTSETELPKIPEEAVRFINPNNRKPGEHFRKWGARLLKRWKELELGDRDRPENLHECNLLNHDLEQLDPEASRPPTKEEYEEYCRQEKANNEEFKRLGGITEEQERDIEFREQEELGTALKRRAIAVHRAKVPRSHPDNGSDIRKMLESRRRQFKEILEKEFDKRGQFKFALCSLTKFLIDDKPGNDKAGKKNSRTDWLRNTQIIVYNRAEIDDYLSNAFEQILYQVEERGGKTNA</sequence>
<dbReference type="EMBL" id="BLAL01000176">
    <property type="protein sequence ID" value="GES88131.1"/>
    <property type="molecule type" value="Genomic_DNA"/>
</dbReference>
<keyword evidence="7" id="KW-1185">Reference proteome</keyword>
<feature type="region of interest" description="Disordered" evidence="1">
    <location>
        <begin position="28"/>
        <end position="55"/>
    </location>
</feature>
<evidence type="ECO:0000256" key="1">
    <source>
        <dbReference type="SAM" id="MobiDB-lite"/>
    </source>
</evidence>
<dbReference type="AlphaFoldDB" id="A0A2Z6RH25"/>
<organism evidence="3 7">
    <name type="scientific">Rhizophagus clarus</name>
    <dbReference type="NCBI Taxonomy" id="94130"/>
    <lineage>
        <taxon>Eukaryota</taxon>
        <taxon>Fungi</taxon>
        <taxon>Fungi incertae sedis</taxon>
        <taxon>Mucoromycota</taxon>
        <taxon>Glomeromycotina</taxon>
        <taxon>Glomeromycetes</taxon>
        <taxon>Glomerales</taxon>
        <taxon>Glomeraceae</taxon>
        <taxon>Rhizophagus</taxon>
    </lineage>
</organism>
<dbReference type="EMBL" id="BLAL01000304">
    <property type="protein sequence ID" value="GET02133.1"/>
    <property type="molecule type" value="Genomic_DNA"/>
</dbReference>
<proteinExistence type="predicted"/>
<feature type="compositionally biased region" description="Polar residues" evidence="1">
    <location>
        <begin position="43"/>
        <end position="55"/>
    </location>
</feature>
<evidence type="ECO:0000313" key="2">
    <source>
        <dbReference type="EMBL" id="GBB85171.1"/>
    </source>
</evidence>
<protein>
    <submittedName>
        <fullName evidence="3">Uncharacterized protein</fullName>
    </submittedName>
</protein>
<evidence type="ECO:0000313" key="5">
    <source>
        <dbReference type="EMBL" id="GES92810.1"/>
    </source>
</evidence>
<dbReference type="EMBL" id="BEXD01000194">
    <property type="protein sequence ID" value="GBB85171.1"/>
    <property type="molecule type" value="Genomic_DNA"/>
</dbReference>
<dbReference type="EMBL" id="BEXD01003535">
    <property type="protein sequence ID" value="GBC01394.1"/>
    <property type="molecule type" value="Genomic_DNA"/>
</dbReference>
<dbReference type="Proteomes" id="UP000247702">
    <property type="component" value="Unassembled WGS sequence"/>
</dbReference>
<evidence type="ECO:0000313" key="7">
    <source>
        <dbReference type="Proteomes" id="UP000247702"/>
    </source>
</evidence>
<accession>A0A2Z6RH25</accession>
<reference evidence="3 7" key="1">
    <citation type="submission" date="2017-11" db="EMBL/GenBank/DDBJ databases">
        <title>The genome of Rhizophagus clarus HR1 reveals common genetic basis of auxotrophy among arbuscular mycorrhizal fungi.</title>
        <authorList>
            <person name="Kobayashi Y."/>
        </authorList>
    </citation>
    <scope>NUCLEOTIDE SEQUENCE [LARGE SCALE GENOMIC DNA]</scope>
    <source>
        <strain evidence="3 7">HR1</strain>
    </source>
</reference>
<comment type="caution">
    <text evidence="3">The sequence shown here is derived from an EMBL/GenBank/DDBJ whole genome shotgun (WGS) entry which is preliminary data.</text>
</comment>
<dbReference type="OrthoDB" id="2409758at2759"/>
<dbReference type="Proteomes" id="UP000615446">
    <property type="component" value="Unassembled WGS sequence"/>
</dbReference>
<gene>
    <name evidence="4" type="ORF">RCL2_001509500</name>
    <name evidence="5" type="ORF">RCL2_001956900</name>
    <name evidence="6" type="ORF">RCL2_002851200</name>
    <name evidence="3" type="ORF">RclHR1_04180001</name>
    <name evidence="2" type="ORF">RclHR1_11720003</name>
</gene>
<evidence type="ECO:0000313" key="3">
    <source>
        <dbReference type="EMBL" id="GBC01394.1"/>
    </source>
</evidence>